<evidence type="ECO:0000313" key="2">
    <source>
        <dbReference type="Proteomes" id="UP000800082"/>
    </source>
</evidence>
<dbReference type="GeneID" id="54349353"/>
<dbReference type="EMBL" id="ML978962">
    <property type="protein sequence ID" value="KAF1930660.1"/>
    <property type="molecule type" value="Genomic_DNA"/>
</dbReference>
<dbReference type="Pfam" id="PF12239">
    <property type="entry name" value="DUF3605"/>
    <property type="match status" value="1"/>
</dbReference>
<evidence type="ECO:0000313" key="1">
    <source>
        <dbReference type="EMBL" id="KAF1930660.1"/>
    </source>
</evidence>
<protein>
    <submittedName>
        <fullName evidence="1">Uncharacterized protein</fullName>
    </submittedName>
</protein>
<dbReference type="OrthoDB" id="498286at2759"/>
<organism evidence="1 2">
    <name type="scientific">Didymella exigua CBS 183.55</name>
    <dbReference type="NCBI Taxonomy" id="1150837"/>
    <lineage>
        <taxon>Eukaryota</taxon>
        <taxon>Fungi</taxon>
        <taxon>Dikarya</taxon>
        <taxon>Ascomycota</taxon>
        <taxon>Pezizomycotina</taxon>
        <taxon>Dothideomycetes</taxon>
        <taxon>Pleosporomycetidae</taxon>
        <taxon>Pleosporales</taxon>
        <taxon>Pleosporineae</taxon>
        <taxon>Didymellaceae</taxon>
        <taxon>Didymella</taxon>
    </lineage>
</organism>
<dbReference type="GO" id="GO:0005737">
    <property type="term" value="C:cytoplasm"/>
    <property type="evidence" value="ECO:0007669"/>
    <property type="project" value="TreeGrafter"/>
</dbReference>
<accession>A0A6A5RTD7</accession>
<dbReference type="PANTHER" id="PTHR35020:SF2">
    <property type="entry name" value="N-ACETYLGLUCOSAMINE-INDUCED PROTEIN 1"/>
    <property type="match status" value="1"/>
</dbReference>
<proteinExistence type="predicted"/>
<dbReference type="InterPro" id="IPR022036">
    <property type="entry name" value="DUF3605"/>
</dbReference>
<name>A0A6A5RTD7_9PLEO</name>
<gene>
    <name evidence="1" type="ORF">M421DRAFT_418142</name>
</gene>
<dbReference type="Proteomes" id="UP000800082">
    <property type="component" value="Unassembled WGS sequence"/>
</dbReference>
<keyword evidence="2" id="KW-1185">Reference proteome</keyword>
<dbReference type="PANTHER" id="PTHR35020">
    <property type="entry name" value="N-ACETYLGLUCOSAMINE-INDUCED PROTEIN 1"/>
    <property type="match status" value="1"/>
</dbReference>
<sequence length="234" mass="27280">MAPHIPVDESSLPAVFQAKWKCNPDPSALPFPHDNPPFALTAIDWQQLGLTDDEYTPHSWKNLQHLIKRRQLDELKRWPSQLKAYLAWTAHVKSKYGSATTYLLMQRLDWEPVDGPSGAMAFNVKNVVPFADPEDFTILRNDWPYGHEEGIRHVCVWLKQRLPVDEQGALSDEGRRMVEEFVEKEFRTKGGEKERDSKILWFKNTTNLQSVRSLEHLHVLVRDVDQDMLQRWLV</sequence>
<dbReference type="GO" id="GO:0006044">
    <property type="term" value="P:N-acetylglucosamine metabolic process"/>
    <property type="evidence" value="ECO:0007669"/>
    <property type="project" value="TreeGrafter"/>
</dbReference>
<reference evidence="1" key="1">
    <citation type="journal article" date="2020" name="Stud. Mycol.">
        <title>101 Dothideomycetes genomes: a test case for predicting lifestyles and emergence of pathogens.</title>
        <authorList>
            <person name="Haridas S."/>
            <person name="Albert R."/>
            <person name="Binder M."/>
            <person name="Bloem J."/>
            <person name="Labutti K."/>
            <person name="Salamov A."/>
            <person name="Andreopoulos B."/>
            <person name="Baker S."/>
            <person name="Barry K."/>
            <person name="Bills G."/>
            <person name="Bluhm B."/>
            <person name="Cannon C."/>
            <person name="Castanera R."/>
            <person name="Culley D."/>
            <person name="Daum C."/>
            <person name="Ezra D."/>
            <person name="Gonzalez J."/>
            <person name="Henrissat B."/>
            <person name="Kuo A."/>
            <person name="Liang C."/>
            <person name="Lipzen A."/>
            <person name="Lutzoni F."/>
            <person name="Magnuson J."/>
            <person name="Mondo S."/>
            <person name="Nolan M."/>
            <person name="Ohm R."/>
            <person name="Pangilinan J."/>
            <person name="Park H.-J."/>
            <person name="Ramirez L."/>
            <person name="Alfaro M."/>
            <person name="Sun H."/>
            <person name="Tritt A."/>
            <person name="Yoshinaga Y."/>
            <person name="Zwiers L.-H."/>
            <person name="Turgeon B."/>
            <person name="Goodwin S."/>
            <person name="Spatafora J."/>
            <person name="Crous P."/>
            <person name="Grigoriev I."/>
        </authorList>
    </citation>
    <scope>NUCLEOTIDE SEQUENCE</scope>
    <source>
        <strain evidence="1">CBS 183.55</strain>
    </source>
</reference>
<dbReference type="AlphaFoldDB" id="A0A6A5RTD7"/>
<dbReference type="RefSeq" id="XP_033450908.1">
    <property type="nucleotide sequence ID" value="XM_033591685.1"/>
</dbReference>